<dbReference type="PROSITE" id="PS50011">
    <property type="entry name" value="PROTEIN_KINASE_DOM"/>
    <property type="match status" value="1"/>
</dbReference>
<dbReference type="Gene3D" id="1.10.510.10">
    <property type="entry name" value="Transferase(Phosphotransferase) domain 1"/>
    <property type="match status" value="1"/>
</dbReference>
<dbReference type="PANTHER" id="PTHR24359:SF1">
    <property type="entry name" value="INHIBITOR OF NUCLEAR FACTOR KAPPA-B KINASE EPSILON SUBUNIT HOMOLOG 1-RELATED"/>
    <property type="match status" value="1"/>
</dbReference>
<keyword evidence="2" id="KW-0808">Transferase</keyword>
<dbReference type="SUPFAM" id="SSF56112">
    <property type="entry name" value="Protein kinase-like (PK-like)"/>
    <property type="match status" value="1"/>
</dbReference>
<dbReference type="InterPro" id="IPR008271">
    <property type="entry name" value="Ser/Thr_kinase_AS"/>
</dbReference>
<organism evidence="2 3">
    <name type="scientific">Dothidotthia symphoricarpi CBS 119687</name>
    <dbReference type="NCBI Taxonomy" id="1392245"/>
    <lineage>
        <taxon>Eukaryota</taxon>
        <taxon>Fungi</taxon>
        <taxon>Dikarya</taxon>
        <taxon>Ascomycota</taxon>
        <taxon>Pezizomycotina</taxon>
        <taxon>Dothideomycetes</taxon>
        <taxon>Pleosporomycetidae</taxon>
        <taxon>Pleosporales</taxon>
        <taxon>Dothidotthiaceae</taxon>
        <taxon>Dothidotthia</taxon>
    </lineage>
</organism>
<accession>A0A6A6APG9</accession>
<evidence type="ECO:0000259" key="1">
    <source>
        <dbReference type="PROSITE" id="PS50011"/>
    </source>
</evidence>
<keyword evidence="2" id="KW-0418">Kinase</keyword>
<evidence type="ECO:0000313" key="3">
    <source>
        <dbReference type="Proteomes" id="UP000799771"/>
    </source>
</evidence>
<evidence type="ECO:0000313" key="2">
    <source>
        <dbReference type="EMBL" id="KAF2132834.1"/>
    </source>
</evidence>
<proteinExistence type="predicted"/>
<dbReference type="OrthoDB" id="5986190at2759"/>
<keyword evidence="3" id="KW-1185">Reference proteome</keyword>
<dbReference type="EMBL" id="ML977500">
    <property type="protein sequence ID" value="KAF2132834.1"/>
    <property type="molecule type" value="Genomic_DNA"/>
</dbReference>
<reference evidence="2" key="1">
    <citation type="journal article" date="2020" name="Stud. Mycol.">
        <title>101 Dothideomycetes genomes: a test case for predicting lifestyles and emergence of pathogens.</title>
        <authorList>
            <person name="Haridas S."/>
            <person name="Albert R."/>
            <person name="Binder M."/>
            <person name="Bloem J."/>
            <person name="Labutti K."/>
            <person name="Salamov A."/>
            <person name="Andreopoulos B."/>
            <person name="Baker S."/>
            <person name="Barry K."/>
            <person name="Bills G."/>
            <person name="Bluhm B."/>
            <person name="Cannon C."/>
            <person name="Castanera R."/>
            <person name="Culley D."/>
            <person name="Daum C."/>
            <person name="Ezra D."/>
            <person name="Gonzalez J."/>
            <person name="Henrissat B."/>
            <person name="Kuo A."/>
            <person name="Liang C."/>
            <person name="Lipzen A."/>
            <person name="Lutzoni F."/>
            <person name="Magnuson J."/>
            <person name="Mondo S."/>
            <person name="Nolan M."/>
            <person name="Ohm R."/>
            <person name="Pangilinan J."/>
            <person name="Park H.-J."/>
            <person name="Ramirez L."/>
            <person name="Alfaro M."/>
            <person name="Sun H."/>
            <person name="Tritt A."/>
            <person name="Yoshinaga Y."/>
            <person name="Zwiers L.-H."/>
            <person name="Turgeon B."/>
            <person name="Goodwin S."/>
            <person name="Spatafora J."/>
            <person name="Crous P."/>
            <person name="Grigoriev I."/>
        </authorList>
    </citation>
    <scope>NUCLEOTIDE SEQUENCE</scope>
    <source>
        <strain evidence="2">CBS 119687</strain>
    </source>
</reference>
<protein>
    <submittedName>
        <fullName evidence="2">Kinase-like protein</fullName>
    </submittedName>
</protein>
<dbReference type="Proteomes" id="UP000799771">
    <property type="component" value="Unassembled WGS sequence"/>
</dbReference>
<dbReference type="PANTHER" id="PTHR24359">
    <property type="entry name" value="SERINE/THREONINE-PROTEIN KINASE SBK1"/>
    <property type="match status" value="1"/>
</dbReference>
<dbReference type="GO" id="GO:0005524">
    <property type="term" value="F:ATP binding"/>
    <property type="evidence" value="ECO:0007669"/>
    <property type="project" value="InterPro"/>
</dbReference>
<dbReference type="SMART" id="SM00220">
    <property type="entry name" value="S_TKc"/>
    <property type="match status" value="1"/>
</dbReference>
<dbReference type="Pfam" id="PF00069">
    <property type="entry name" value="Pkinase"/>
    <property type="match status" value="1"/>
</dbReference>
<dbReference type="InterPro" id="IPR011009">
    <property type="entry name" value="Kinase-like_dom_sf"/>
</dbReference>
<dbReference type="GO" id="GO:0004674">
    <property type="term" value="F:protein serine/threonine kinase activity"/>
    <property type="evidence" value="ECO:0007669"/>
    <property type="project" value="TreeGrafter"/>
</dbReference>
<dbReference type="PROSITE" id="PS00108">
    <property type="entry name" value="PROTEIN_KINASE_ST"/>
    <property type="match status" value="1"/>
</dbReference>
<sequence length="1030" mass="116376">MPSKIAYHTRAKVQGQLRAEIEKVARGQAGLTQSDDALDCSQAFICYQDVQNIWLRQHRTIQEALDLDDSATKDVELIAEQLLRILSILVYIDARDILDSFRERFLDESGNLTCSDQSLPMTQATVRQRGLGWHFFDDQYLFVPVVLRESNQVVQIDKSHRLPFESISRKVSAGAYGEVDKISISPLYFETKNYSNNKAIVVACKRFTSSVHVSRIDSKREVDNLTVLKGNISDHHHIRVHLSILFHGDEHLILFPWADHSDLHVFLLGGYTMAREQVYDFNLRFPKVTDGTLIADICTQMRNIASALEWLHRGIEHPEARQNRIHLAHMDLKPDNILIDSDEGASTVGKWVLTDFGISTLKEGNEANIMTIRDVFENFTINTSPQRDAGAYQPPEVQAMTNPGKGIAGRGGDIWSFGCIFAETIAFALNRTDGVKSFRNDRKAGHRNNYFYEETQSSFQNLTSTKAYRVRRGAELWLRKLPRDYSFPNRAIECCVETLFDILKVHKNQRPTADELLKMMRHVAYHVTTATQGPQTFNTCPLERDTILNPQPPHAGETSDQLPPRNIPSVIRSDTMKEEILLQNHFIPKTADAQSTGALFAQPLNIKPTTIPSPHPYLHGTTHLETRRSSSFGVDPPVQQQARLQNGFTVGNKLEEQNLLFTEGTSVSSRRLSRESRRDLQGVLIDQDKNREVGKPETLTISDLMKSKILSVSLCRSGDRIGYLVGSKKSNYDVLVYSLDLTNRRMERVQSPIPNSLPTDISWQYLVLAETYIVVWGNSRGRASEKWVYMTDGNTFDVSRRGSIALVCSKLMFYTMAPHFQDPDMQSEIKASDEHSYTHASFNDDGALLYAWQFGRPDDQLYVWRVADSGNLAKPADSEGSYSSNQRGDPNVLLIPYNTQYGCIIRGEGDVFFPAQIRSTQRGSSFRLPKRSVTLSKALTGCVYGNHSLLFVERGHFHTRIWECRIAGSTTHVIDVEDQKQIVELRSTIDEGTLMRIIPISGTDNLMIVLCKNDGKVILIPVVASNSMGR</sequence>
<gene>
    <name evidence="2" type="ORF">P153DRAFT_393784</name>
</gene>
<dbReference type="GeneID" id="54411697"/>
<name>A0A6A6APG9_9PLEO</name>
<dbReference type="SUPFAM" id="SSF69322">
    <property type="entry name" value="Tricorn protease domain 2"/>
    <property type="match status" value="1"/>
</dbReference>
<dbReference type="InterPro" id="IPR000719">
    <property type="entry name" value="Prot_kinase_dom"/>
</dbReference>
<dbReference type="RefSeq" id="XP_033527221.1">
    <property type="nucleotide sequence ID" value="XM_033671265.1"/>
</dbReference>
<feature type="domain" description="Protein kinase" evidence="1">
    <location>
        <begin position="165"/>
        <end position="525"/>
    </location>
</feature>
<dbReference type="AlphaFoldDB" id="A0A6A6APG9"/>